<organism evidence="9 10">
    <name type="scientific">Anaerocolumna sedimenticola</name>
    <dbReference type="NCBI Taxonomy" id="2696063"/>
    <lineage>
        <taxon>Bacteria</taxon>
        <taxon>Bacillati</taxon>
        <taxon>Bacillota</taxon>
        <taxon>Clostridia</taxon>
        <taxon>Lachnospirales</taxon>
        <taxon>Lachnospiraceae</taxon>
        <taxon>Anaerocolumna</taxon>
    </lineage>
</organism>
<keyword evidence="10" id="KW-1185">Reference proteome</keyword>
<evidence type="ECO:0000256" key="6">
    <source>
        <dbReference type="ARBA" id="ARBA00022840"/>
    </source>
</evidence>
<dbReference type="UniPathway" id="UPA00537">
    <property type="reaction ID" value="UER00594"/>
</dbReference>
<protein>
    <recommendedName>
        <fullName evidence="3">lipoate--protein ligase</fullName>
        <ecNumber evidence="3">6.3.1.20</ecNumber>
    </recommendedName>
</protein>
<dbReference type="RefSeq" id="WP_161838607.1">
    <property type="nucleotide sequence ID" value="NZ_CP048000.1"/>
</dbReference>
<evidence type="ECO:0000313" key="9">
    <source>
        <dbReference type="EMBL" id="QHQ61782.1"/>
    </source>
</evidence>
<dbReference type="InterPro" id="IPR045864">
    <property type="entry name" value="aa-tRNA-synth_II/BPL/LPL"/>
</dbReference>
<comment type="catalytic activity">
    <reaction evidence="7">
        <text>L-lysyl-[lipoyl-carrier protein] + (R)-lipoate + ATP = N(6)-[(R)-lipoyl]-L-lysyl-[lipoyl-carrier protein] + AMP + diphosphate + H(+)</text>
        <dbReference type="Rhea" id="RHEA:49288"/>
        <dbReference type="Rhea" id="RHEA-COMP:10500"/>
        <dbReference type="Rhea" id="RHEA-COMP:10502"/>
        <dbReference type="ChEBI" id="CHEBI:15378"/>
        <dbReference type="ChEBI" id="CHEBI:29969"/>
        <dbReference type="ChEBI" id="CHEBI:30616"/>
        <dbReference type="ChEBI" id="CHEBI:33019"/>
        <dbReference type="ChEBI" id="CHEBI:83088"/>
        <dbReference type="ChEBI" id="CHEBI:83099"/>
        <dbReference type="ChEBI" id="CHEBI:456215"/>
        <dbReference type="EC" id="6.3.1.20"/>
    </reaction>
</comment>
<keyword evidence="5" id="KW-0547">Nucleotide-binding</keyword>
<dbReference type="GO" id="GO:0009249">
    <property type="term" value="P:protein lipoylation"/>
    <property type="evidence" value="ECO:0007669"/>
    <property type="project" value="InterPro"/>
</dbReference>
<evidence type="ECO:0000256" key="4">
    <source>
        <dbReference type="ARBA" id="ARBA00022598"/>
    </source>
</evidence>
<accession>A0A6P1TNL9</accession>
<evidence type="ECO:0000256" key="2">
    <source>
        <dbReference type="ARBA" id="ARBA00005124"/>
    </source>
</evidence>
<dbReference type="Gene3D" id="3.30.930.10">
    <property type="entry name" value="Bira Bifunctional Protein, Domain 2"/>
    <property type="match status" value="1"/>
</dbReference>
<dbReference type="InterPro" id="IPR004143">
    <property type="entry name" value="BPL_LPL_catalytic"/>
</dbReference>
<comment type="pathway">
    <text evidence="2">Protein modification; protein lipoylation via exogenous pathway; protein N(6)-(lipoyl)lysine from lipoate: step 1/2.</text>
</comment>
<dbReference type="GO" id="GO:0016979">
    <property type="term" value="F:lipoate-protein ligase activity"/>
    <property type="evidence" value="ECO:0007669"/>
    <property type="project" value="UniProtKB-EC"/>
</dbReference>
<dbReference type="SUPFAM" id="SSF82649">
    <property type="entry name" value="SufE/NifU"/>
    <property type="match status" value="1"/>
</dbReference>
<dbReference type="EC" id="6.3.1.20" evidence="3"/>
<evidence type="ECO:0000256" key="7">
    <source>
        <dbReference type="ARBA" id="ARBA00048037"/>
    </source>
</evidence>
<evidence type="ECO:0000256" key="5">
    <source>
        <dbReference type="ARBA" id="ARBA00022741"/>
    </source>
</evidence>
<dbReference type="PANTHER" id="PTHR12561">
    <property type="entry name" value="LIPOATE-PROTEIN LIGASE"/>
    <property type="match status" value="1"/>
</dbReference>
<dbReference type="Gene3D" id="3.30.390.50">
    <property type="entry name" value="CO dehydrogenase flavoprotein, C-terminal domain"/>
    <property type="match status" value="1"/>
</dbReference>
<dbReference type="Pfam" id="PF10437">
    <property type="entry name" value="Lip_prot_lig_C"/>
    <property type="match status" value="1"/>
</dbReference>
<evidence type="ECO:0000259" key="8">
    <source>
        <dbReference type="PROSITE" id="PS51733"/>
    </source>
</evidence>
<dbReference type="SUPFAM" id="SSF55681">
    <property type="entry name" value="Class II aaRS and biotin synthetases"/>
    <property type="match status" value="1"/>
</dbReference>
<dbReference type="InterPro" id="IPR019491">
    <property type="entry name" value="Lipoate_protein_ligase_C"/>
</dbReference>
<dbReference type="InterPro" id="IPR004562">
    <property type="entry name" value="LipoylTrfase_LipoateP_Ligase"/>
</dbReference>
<dbReference type="EMBL" id="CP048000">
    <property type="protein sequence ID" value="QHQ61782.1"/>
    <property type="molecule type" value="Genomic_DNA"/>
</dbReference>
<dbReference type="CDD" id="cd16443">
    <property type="entry name" value="LplA"/>
    <property type="match status" value="1"/>
</dbReference>
<evidence type="ECO:0000256" key="3">
    <source>
        <dbReference type="ARBA" id="ARBA00012367"/>
    </source>
</evidence>
<sequence length="332" mass="38190">MIKHINYILNDEYNPYHNLALEEYLLNHVKQDECILYLWQNEKTVVIGKNQNPWKECRIKELEENGGKLVRRLSGGGAVFHDLGNLNFTFLVNKENYNLEKQLDVILKAVNHLSIPAEKSGRNDITVEGRKFSGNAFYSDGKQAYHHGTLLINVNMDNLSKYLNVSRDKLVSKGVDSVRSRVINLSEYQEGLNINIMKNELIRAFGEVYGDEPIPLAAERINHKEIEDLSKKHSSWDWIFGKKIPFNYLIEKRLEWGNIEIEFHVEAGIVQECMAYSDSMDTGFINLIPDSFKNCLFTGEALIRRLKEIPCIDSNTDAIREGIIGVLKEEQI</sequence>
<keyword evidence="4 9" id="KW-0436">Ligase</keyword>
<feature type="domain" description="BPL/LPL catalytic" evidence="8">
    <location>
        <begin position="30"/>
        <end position="213"/>
    </location>
</feature>
<name>A0A6P1TNL9_9FIRM</name>
<dbReference type="GO" id="GO:0017118">
    <property type="term" value="F:lipoyltransferase activity"/>
    <property type="evidence" value="ECO:0007669"/>
    <property type="project" value="TreeGrafter"/>
</dbReference>
<evidence type="ECO:0000256" key="1">
    <source>
        <dbReference type="ARBA" id="ARBA00005085"/>
    </source>
</evidence>
<evidence type="ECO:0000313" key="10">
    <source>
        <dbReference type="Proteomes" id="UP000464314"/>
    </source>
</evidence>
<dbReference type="PROSITE" id="PS51733">
    <property type="entry name" value="BPL_LPL_CATALYTIC"/>
    <property type="match status" value="1"/>
</dbReference>
<dbReference type="NCBIfam" id="TIGR00545">
    <property type="entry name" value="lipoyltrans"/>
    <property type="match status" value="1"/>
</dbReference>
<dbReference type="KEGG" id="anr:Ana3638_14180"/>
<dbReference type="Pfam" id="PF21948">
    <property type="entry name" value="LplA-B_cat"/>
    <property type="match status" value="1"/>
</dbReference>
<keyword evidence="6" id="KW-0067">ATP-binding</keyword>
<comment type="pathway">
    <text evidence="1">Protein modification; protein lipoylation via exogenous pathway; protein N(6)-(lipoyl)lysine from lipoate: step 2/2.</text>
</comment>
<dbReference type="GO" id="GO:0005524">
    <property type="term" value="F:ATP binding"/>
    <property type="evidence" value="ECO:0007669"/>
    <property type="project" value="UniProtKB-KW"/>
</dbReference>
<dbReference type="AlphaFoldDB" id="A0A6P1TNL9"/>
<dbReference type="Proteomes" id="UP000464314">
    <property type="component" value="Chromosome"/>
</dbReference>
<dbReference type="PANTHER" id="PTHR12561:SF3">
    <property type="entry name" value="LIPOYLTRANSFERASE 1, MITOCHONDRIAL"/>
    <property type="match status" value="1"/>
</dbReference>
<reference evidence="9 10" key="1">
    <citation type="submission" date="2020-01" db="EMBL/GenBank/DDBJ databases">
        <title>Genome analysis of Anaerocolumna sp. CBA3638.</title>
        <authorList>
            <person name="Kim J."/>
            <person name="Roh S.W."/>
        </authorList>
    </citation>
    <scope>NUCLEOTIDE SEQUENCE [LARGE SCALE GENOMIC DNA]</scope>
    <source>
        <strain evidence="9 10">CBA3638</strain>
    </source>
</reference>
<gene>
    <name evidence="9" type="ORF">Ana3638_14180</name>
</gene>
<dbReference type="GO" id="GO:0005737">
    <property type="term" value="C:cytoplasm"/>
    <property type="evidence" value="ECO:0007669"/>
    <property type="project" value="TreeGrafter"/>
</dbReference>
<proteinExistence type="predicted"/>